<gene>
    <name evidence="6" type="ORF">QOZ84_00105</name>
</gene>
<dbReference type="Gene3D" id="3.30.980.10">
    <property type="entry name" value="Threonyl-trna Synthetase, Chain A, domain 2"/>
    <property type="match status" value="1"/>
</dbReference>
<evidence type="ECO:0000313" key="6">
    <source>
        <dbReference type="EMBL" id="MDK2561934.1"/>
    </source>
</evidence>
<organism evidence="6 7">
    <name type="scientific">Romboutsia sedimentorum</name>
    <dbReference type="NCBI Taxonomy" id="1368474"/>
    <lineage>
        <taxon>Bacteria</taxon>
        <taxon>Bacillati</taxon>
        <taxon>Bacillota</taxon>
        <taxon>Clostridia</taxon>
        <taxon>Peptostreptococcales</taxon>
        <taxon>Peptostreptococcaceae</taxon>
        <taxon>Romboutsia</taxon>
    </lineage>
</organism>
<dbReference type="InterPro" id="IPR009000">
    <property type="entry name" value="Transl_B-barrel_sf"/>
</dbReference>
<dbReference type="Gene3D" id="2.40.30.130">
    <property type="match status" value="1"/>
</dbReference>
<dbReference type="SUPFAM" id="SSF55186">
    <property type="entry name" value="ThrRS/AlaRS common domain"/>
    <property type="match status" value="1"/>
</dbReference>
<evidence type="ECO:0000259" key="5">
    <source>
        <dbReference type="SMART" id="SM00863"/>
    </source>
</evidence>
<proteinExistence type="predicted"/>
<dbReference type="InterPro" id="IPR018163">
    <property type="entry name" value="Thr/Ala-tRNA-synth_IIc_edit"/>
</dbReference>
<evidence type="ECO:0000256" key="3">
    <source>
        <dbReference type="ARBA" id="ARBA00022833"/>
    </source>
</evidence>
<dbReference type="EMBL" id="JASKYM010000001">
    <property type="protein sequence ID" value="MDK2561934.1"/>
    <property type="molecule type" value="Genomic_DNA"/>
</dbReference>
<dbReference type="Pfam" id="PF07973">
    <property type="entry name" value="tRNA_SAD"/>
    <property type="match status" value="1"/>
</dbReference>
<dbReference type="SUPFAM" id="SSF50447">
    <property type="entry name" value="Translation proteins"/>
    <property type="match status" value="1"/>
</dbReference>
<sequence>MEKLYYIDQYIKEFTAEIEEILEIDNKFHVLLNKTAFFPGGGGQFCDLGKIDVHDVIDVYEKDGKVYHIVEKKPIKIHKVKCAIDFKRREDGMHQHFGQHVLSGCFYTLFKTNTVGFHLGKEISTVDIEGILTLEQIRQAENYANGIIGENIELETLTPSKKELKKIWIRRDLPDTVDEIRIVKIGDLDSNACCGVHPKSTLDLRMIKIKRWEKNKGATRIEFLAGKRAIDYSLKRDLCVTDICKYLRCGDDEAIKGIKNLHEKVETILSDNKKLEEEVANYEIRDLIDSASKVNDISVVIKTYNDENLKYVSKVASKITEVENTIALIGIKYEDKVNLIFASSEDLKKINMNSLLKDAMTLVDGKGGGSSSLAQGGGKNNGNLETALDYAFTKIEKTI</sequence>
<comment type="cofactor">
    <cofactor evidence="1">
        <name>Zn(2+)</name>
        <dbReference type="ChEBI" id="CHEBI:29105"/>
    </cofactor>
</comment>
<keyword evidence="3" id="KW-0862">Zinc</keyword>
<dbReference type="Pfam" id="PF02272">
    <property type="entry name" value="DHHA1"/>
    <property type="match status" value="1"/>
</dbReference>
<dbReference type="PANTHER" id="PTHR43462:SF1">
    <property type="entry name" value="ALANYL-TRNA EDITING PROTEIN AARSD1"/>
    <property type="match status" value="1"/>
</dbReference>
<feature type="coiled-coil region" evidence="4">
    <location>
        <begin position="258"/>
        <end position="285"/>
    </location>
</feature>
<accession>A0ABT7E4S8</accession>
<dbReference type="RefSeq" id="WP_284130928.1">
    <property type="nucleotide sequence ID" value="NZ_JASKYM010000001.1"/>
</dbReference>
<dbReference type="SMART" id="SM00863">
    <property type="entry name" value="tRNA_SAD"/>
    <property type="match status" value="1"/>
</dbReference>
<keyword evidence="4" id="KW-0175">Coiled coil</keyword>
<evidence type="ECO:0000313" key="7">
    <source>
        <dbReference type="Proteomes" id="UP001301012"/>
    </source>
</evidence>
<name>A0ABT7E4S8_9FIRM</name>
<evidence type="ECO:0000256" key="4">
    <source>
        <dbReference type="SAM" id="Coils"/>
    </source>
</evidence>
<feature type="domain" description="Threonyl/alanyl tRNA synthetase SAD" evidence="5">
    <location>
        <begin position="180"/>
        <end position="222"/>
    </location>
</feature>
<evidence type="ECO:0000256" key="1">
    <source>
        <dbReference type="ARBA" id="ARBA00001947"/>
    </source>
</evidence>
<evidence type="ECO:0000256" key="2">
    <source>
        <dbReference type="ARBA" id="ARBA00022723"/>
    </source>
</evidence>
<dbReference type="Gene3D" id="3.10.310.40">
    <property type="match status" value="1"/>
</dbReference>
<comment type="caution">
    <text evidence="6">The sequence shown here is derived from an EMBL/GenBank/DDBJ whole genome shotgun (WGS) entry which is preliminary data.</text>
</comment>
<keyword evidence="7" id="KW-1185">Reference proteome</keyword>
<keyword evidence="2" id="KW-0479">Metal-binding</keyword>
<dbReference type="InterPro" id="IPR012947">
    <property type="entry name" value="tRNA_SAD"/>
</dbReference>
<protein>
    <submittedName>
        <fullName evidence="6">DHHA1 domain-containing protein</fullName>
    </submittedName>
</protein>
<dbReference type="PANTHER" id="PTHR43462">
    <property type="entry name" value="ALANYL-TRNA EDITING PROTEIN"/>
    <property type="match status" value="1"/>
</dbReference>
<dbReference type="Proteomes" id="UP001301012">
    <property type="component" value="Unassembled WGS sequence"/>
</dbReference>
<dbReference type="InterPro" id="IPR003156">
    <property type="entry name" value="DHHA1_dom"/>
</dbReference>
<reference evidence="6 7" key="1">
    <citation type="submission" date="2023-05" db="EMBL/GenBank/DDBJ databases">
        <title>Rombocin, a short stable natural nisin variant, displays selective antimicrobial activity against Listeria monocytogenes and employs dual mode of action to kill target bacterial strains.</title>
        <authorList>
            <person name="Wambui J."/>
            <person name="Stephan R."/>
            <person name="Kuipers O.P."/>
        </authorList>
    </citation>
    <scope>NUCLEOTIDE SEQUENCE [LARGE SCALE GENOMIC DNA]</scope>
    <source>
        <strain evidence="6 7">RC002</strain>
    </source>
</reference>
<dbReference type="InterPro" id="IPR051335">
    <property type="entry name" value="Alanyl-tRNA_Editing_Enzymes"/>
</dbReference>